<organism evidence="4 5">
    <name type="scientific">Saccharibacillus endophyticus</name>
    <dbReference type="NCBI Taxonomy" id="2060666"/>
    <lineage>
        <taxon>Bacteria</taxon>
        <taxon>Bacillati</taxon>
        <taxon>Bacillota</taxon>
        <taxon>Bacilli</taxon>
        <taxon>Bacillales</taxon>
        <taxon>Paenibacillaceae</taxon>
        <taxon>Saccharibacillus</taxon>
    </lineage>
</organism>
<dbReference type="Gene3D" id="1.10.357.10">
    <property type="entry name" value="Tetracycline Repressor, domain 2"/>
    <property type="match status" value="1"/>
</dbReference>
<evidence type="ECO:0000256" key="1">
    <source>
        <dbReference type="ARBA" id="ARBA00023125"/>
    </source>
</evidence>
<dbReference type="PROSITE" id="PS50977">
    <property type="entry name" value="HTH_TETR_2"/>
    <property type="match status" value="1"/>
</dbReference>
<dbReference type="SUPFAM" id="SSF48498">
    <property type="entry name" value="Tetracyclin repressor-like, C-terminal domain"/>
    <property type="match status" value="1"/>
</dbReference>
<feature type="domain" description="HTH tetR-type" evidence="3">
    <location>
        <begin position="6"/>
        <end position="66"/>
    </location>
</feature>
<dbReference type="PANTHER" id="PTHR30328:SF54">
    <property type="entry name" value="HTH-TYPE TRANSCRIPTIONAL REPRESSOR SCO4008"/>
    <property type="match status" value="1"/>
</dbReference>
<protein>
    <submittedName>
        <fullName evidence="4">TetR family transcriptional regulator</fullName>
    </submittedName>
</protein>
<proteinExistence type="predicted"/>
<dbReference type="InterPro" id="IPR009057">
    <property type="entry name" value="Homeodomain-like_sf"/>
</dbReference>
<keyword evidence="1 2" id="KW-0238">DNA-binding</keyword>
<dbReference type="Pfam" id="PF00440">
    <property type="entry name" value="TetR_N"/>
    <property type="match status" value="1"/>
</dbReference>
<feature type="DNA-binding region" description="H-T-H motif" evidence="2">
    <location>
        <begin position="29"/>
        <end position="48"/>
    </location>
</feature>
<evidence type="ECO:0000313" key="5">
    <source>
        <dbReference type="Proteomes" id="UP000605427"/>
    </source>
</evidence>
<dbReference type="SUPFAM" id="SSF46689">
    <property type="entry name" value="Homeodomain-like"/>
    <property type="match status" value="1"/>
</dbReference>
<evidence type="ECO:0000313" key="4">
    <source>
        <dbReference type="EMBL" id="GGH79453.1"/>
    </source>
</evidence>
<dbReference type="Proteomes" id="UP000605427">
    <property type="component" value="Unassembled WGS sequence"/>
</dbReference>
<dbReference type="RefSeq" id="WP_172244100.1">
    <property type="nucleotide sequence ID" value="NZ_BMDD01000003.1"/>
</dbReference>
<dbReference type="Gene3D" id="1.10.10.60">
    <property type="entry name" value="Homeodomain-like"/>
    <property type="match status" value="1"/>
</dbReference>
<gene>
    <name evidence="4" type="ORF">GCM10007362_26270</name>
</gene>
<reference evidence="5" key="1">
    <citation type="journal article" date="2019" name="Int. J. Syst. Evol. Microbiol.">
        <title>The Global Catalogue of Microorganisms (GCM) 10K type strain sequencing project: providing services to taxonomists for standard genome sequencing and annotation.</title>
        <authorList>
            <consortium name="The Broad Institute Genomics Platform"/>
            <consortium name="The Broad Institute Genome Sequencing Center for Infectious Disease"/>
            <person name="Wu L."/>
            <person name="Ma J."/>
        </authorList>
    </citation>
    <scope>NUCLEOTIDE SEQUENCE [LARGE SCALE GENOMIC DNA]</scope>
    <source>
        <strain evidence="5">CCM 8702</strain>
    </source>
</reference>
<dbReference type="PANTHER" id="PTHR30328">
    <property type="entry name" value="TRANSCRIPTIONAL REPRESSOR"/>
    <property type="match status" value="1"/>
</dbReference>
<sequence>MGKEEEHVKTRIVKAAKKLMAEKGFESTTVREICAEADANLSLVSYYYGGKEHVFEAVLDAFIPIAQASETLGRRNLDPVEGICTLVREIVLYRGSDPGISRIIHQEMVRQTPRTPLVQQRIMPAWKLIRGFLEEGRKQGDFHFRSLDMTMVQVLGSVLFGDNRSGLVPIMVERFPDTDTQVSDVLAFVLGGIGYRGEARFSGDPIVPGLVPRARERKDDRP</sequence>
<name>A0ABQ1ZU92_9BACL</name>
<keyword evidence="5" id="KW-1185">Reference proteome</keyword>
<evidence type="ECO:0000259" key="3">
    <source>
        <dbReference type="PROSITE" id="PS50977"/>
    </source>
</evidence>
<dbReference type="EMBL" id="BMDD01000003">
    <property type="protein sequence ID" value="GGH79453.1"/>
    <property type="molecule type" value="Genomic_DNA"/>
</dbReference>
<dbReference type="InterPro" id="IPR036271">
    <property type="entry name" value="Tet_transcr_reg_TetR-rel_C_sf"/>
</dbReference>
<evidence type="ECO:0000256" key="2">
    <source>
        <dbReference type="PROSITE-ProRule" id="PRU00335"/>
    </source>
</evidence>
<dbReference type="InterPro" id="IPR001647">
    <property type="entry name" value="HTH_TetR"/>
</dbReference>
<dbReference type="InterPro" id="IPR050109">
    <property type="entry name" value="HTH-type_TetR-like_transc_reg"/>
</dbReference>
<comment type="caution">
    <text evidence="4">The sequence shown here is derived from an EMBL/GenBank/DDBJ whole genome shotgun (WGS) entry which is preliminary data.</text>
</comment>
<accession>A0ABQ1ZU92</accession>